<keyword evidence="1" id="KW-0472">Membrane</keyword>
<comment type="caution">
    <text evidence="2">The sequence shown here is derived from an EMBL/GenBank/DDBJ whole genome shotgun (WGS) entry which is preliminary data.</text>
</comment>
<keyword evidence="1" id="KW-0812">Transmembrane</keyword>
<keyword evidence="3" id="KW-1185">Reference proteome</keyword>
<gene>
    <name evidence="2" type="ORF">KTAU_26320</name>
</gene>
<proteinExistence type="predicted"/>
<evidence type="ECO:0000313" key="2">
    <source>
        <dbReference type="EMBL" id="GER83995.1"/>
    </source>
</evidence>
<organism evidence="2 3">
    <name type="scientific">Thermogemmatispora aurantia</name>
    <dbReference type="NCBI Taxonomy" id="2045279"/>
    <lineage>
        <taxon>Bacteria</taxon>
        <taxon>Bacillati</taxon>
        <taxon>Chloroflexota</taxon>
        <taxon>Ktedonobacteria</taxon>
        <taxon>Thermogemmatisporales</taxon>
        <taxon>Thermogemmatisporaceae</taxon>
        <taxon>Thermogemmatispora</taxon>
    </lineage>
</organism>
<dbReference type="RefSeq" id="WP_151728677.1">
    <property type="nucleotide sequence ID" value="NZ_BKZV01000003.1"/>
</dbReference>
<dbReference type="AlphaFoldDB" id="A0A5J4K924"/>
<evidence type="ECO:0000313" key="3">
    <source>
        <dbReference type="Proteomes" id="UP000334820"/>
    </source>
</evidence>
<feature type="transmembrane region" description="Helical" evidence="1">
    <location>
        <begin position="51"/>
        <end position="73"/>
    </location>
</feature>
<dbReference type="Proteomes" id="UP000334820">
    <property type="component" value="Unassembled WGS sequence"/>
</dbReference>
<protein>
    <submittedName>
        <fullName evidence="2">Uncharacterized protein</fullName>
    </submittedName>
</protein>
<reference evidence="2 3" key="1">
    <citation type="journal article" date="2019" name="Int. J. Syst. Evol. Microbiol.">
        <title>Thermogemmatispora aurantia sp. nov. and Thermogemmatispora argillosa sp. nov., within the class Ktedonobacteria, and emended description of the genus Thermogemmatispora.</title>
        <authorList>
            <person name="Zheng Y."/>
            <person name="Wang C.M."/>
            <person name="Sakai Y."/>
            <person name="Abe K."/>
            <person name="Yokota A."/>
            <person name="Yabe S."/>
        </authorList>
    </citation>
    <scope>NUCLEOTIDE SEQUENCE [LARGE SCALE GENOMIC DNA]</scope>
    <source>
        <strain evidence="2 3">A1-2</strain>
    </source>
</reference>
<dbReference type="EMBL" id="BKZV01000003">
    <property type="protein sequence ID" value="GER83995.1"/>
    <property type="molecule type" value="Genomic_DNA"/>
</dbReference>
<keyword evidence="1" id="KW-1133">Transmembrane helix</keyword>
<name>A0A5J4K924_9CHLR</name>
<accession>A0A5J4K924</accession>
<sequence>MREAVSRKRCSNSYRLFRDGTLLAEIGPALSCQVDGLTIGGRSYTVRRGRFGLIQTYLLEVNGSLFFLVMIQWQ</sequence>
<evidence type="ECO:0000256" key="1">
    <source>
        <dbReference type="SAM" id="Phobius"/>
    </source>
</evidence>